<dbReference type="Proteomes" id="UP001050975">
    <property type="component" value="Unassembled WGS sequence"/>
</dbReference>
<organism evidence="2 3">
    <name type="scientific">Microseira wollei NIES-4236</name>
    <dbReference type="NCBI Taxonomy" id="2530354"/>
    <lineage>
        <taxon>Bacteria</taxon>
        <taxon>Bacillati</taxon>
        <taxon>Cyanobacteriota</taxon>
        <taxon>Cyanophyceae</taxon>
        <taxon>Oscillatoriophycideae</taxon>
        <taxon>Aerosakkonematales</taxon>
        <taxon>Aerosakkonemataceae</taxon>
        <taxon>Microseira</taxon>
    </lineage>
</organism>
<comment type="caution">
    <text evidence="2">The sequence shown here is derived from an EMBL/GenBank/DDBJ whole genome shotgun (WGS) entry which is preliminary data.</text>
</comment>
<sequence length="528" mass="59124">MARQLTPEMLDPKTPQDVNVTTGPRRPETDPKLGIPVNVNRQGTPRHRLVTIGDSLTHGFQSGAIFNTSLSYPAMIAKELGWFDKFRYPVYNSPGDGLPLNIERLARDLEAKFGSNIDWWEFVSAGLFLQSSMDAIEDYWERGDGSRLPTQTKINHNLAVYGWDLRNTISRTADICQQVIAKNPPKDDPVQQIVGNHNERAALRVLNSARDKAGKALSPLQAAAALGAEGTSETGSGDGIETLIILIGANNALGSILTFKVNWTADDYDDMDKNDIYTVWHPVHFKAELDEIVEEVKKIRARHVIWGTVPHVTIVPFARGISDKVNKGSRYFPYYSLPWIGNAEFEPKKHPHITAQEARAIDSAIDQYNDFIADAVRKGRSEGRDWYLFETVGLLDRLASRRYIEDPDARPDWWTEYPLPQPLLALNPVPDSKFYLSNAQGRIQGGLFSLDGVHPTTIGYGIVAQELMNIMKLAGVKFNGSGNIDFKRLIELDTLISKPPRLANNIFNLLGWVDNNFNVMARLLNSNY</sequence>
<feature type="region of interest" description="Disordered" evidence="1">
    <location>
        <begin position="1"/>
        <end position="33"/>
    </location>
</feature>
<protein>
    <recommendedName>
        <fullName evidence="4">SGNH hydrolase-type esterase domain-containing protein</fullName>
    </recommendedName>
</protein>
<reference evidence="2" key="1">
    <citation type="submission" date="2019-10" db="EMBL/GenBank/DDBJ databases">
        <title>Draft genome sequece of Microseira wollei NIES-4236.</title>
        <authorList>
            <person name="Yamaguchi H."/>
            <person name="Suzuki S."/>
            <person name="Kawachi M."/>
        </authorList>
    </citation>
    <scope>NUCLEOTIDE SEQUENCE</scope>
    <source>
        <strain evidence="2">NIES-4236</strain>
    </source>
</reference>
<gene>
    <name evidence="2" type="ORF">MiSe_17960</name>
</gene>
<evidence type="ECO:0008006" key="4">
    <source>
        <dbReference type="Google" id="ProtNLM"/>
    </source>
</evidence>
<evidence type="ECO:0000313" key="3">
    <source>
        <dbReference type="Proteomes" id="UP001050975"/>
    </source>
</evidence>
<dbReference type="RefSeq" id="WP_226577839.1">
    <property type="nucleotide sequence ID" value="NZ_BLAY01000021.1"/>
</dbReference>
<dbReference type="SUPFAM" id="SSF52266">
    <property type="entry name" value="SGNH hydrolase"/>
    <property type="match status" value="1"/>
</dbReference>
<dbReference type="InterPro" id="IPR036514">
    <property type="entry name" value="SGNH_hydro_sf"/>
</dbReference>
<evidence type="ECO:0000256" key="1">
    <source>
        <dbReference type="SAM" id="MobiDB-lite"/>
    </source>
</evidence>
<dbReference type="EMBL" id="BLAY01000021">
    <property type="protein sequence ID" value="GET37043.1"/>
    <property type="molecule type" value="Genomic_DNA"/>
</dbReference>
<dbReference type="Gene3D" id="3.40.50.1110">
    <property type="entry name" value="SGNH hydrolase"/>
    <property type="match status" value="1"/>
</dbReference>
<name>A0AAV3X451_9CYAN</name>
<keyword evidence="3" id="KW-1185">Reference proteome</keyword>
<proteinExistence type="predicted"/>
<accession>A0AAV3X451</accession>
<dbReference type="AlphaFoldDB" id="A0AAV3X451"/>
<evidence type="ECO:0000313" key="2">
    <source>
        <dbReference type="EMBL" id="GET37043.1"/>
    </source>
</evidence>